<protein>
    <recommendedName>
        <fullName evidence="7">SUZ domain-containing protein</fullName>
    </recommendedName>
</protein>
<dbReference type="GeneID" id="34615292"/>
<dbReference type="GO" id="GO:0003676">
    <property type="term" value="F:nucleic acid binding"/>
    <property type="evidence" value="ECO:0007669"/>
    <property type="project" value="UniProtKB-UniRule"/>
</dbReference>
<feature type="compositionally biased region" description="Low complexity" evidence="2">
    <location>
        <begin position="368"/>
        <end position="382"/>
    </location>
</feature>
<dbReference type="Pfam" id="PF01424">
    <property type="entry name" value="R3H"/>
    <property type="match status" value="1"/>
</dbReference>
<dbReference type="RefSeq" id="XP_022584088.1">
    <property type="nucleotide sequence ID" value="XM_022728828.1"/>
</dbReference>
<evidence type="ECO:0000313" key="6">
    <source>
        <dbReference type="Proteomes" id="UP000184188"/>
    </source>
</evidence>
<dbReference type="OrthoDB" id="278430at2759"/>
<dbReference type="InterPro" id="IPR051937">
    <property type="entry name" value="R3H_domain_containing"/>
</dbReference>
<feature type="domain" description="R3H" evidence="3">
    <location>
        <begin position="266"/>
        <end position="329"/>
    </location>
</feature>
<feature type="compositionally biased region" description="Basic and acidic residues" evidence="2">
    <location>
        <begin position="405"/>
        <end position="436"/>
    </location>
</feature>
<gene>
    <name evidence="5" type="ORF">ASPZODRAFT_59221</name>
</gene>
<name>A0A1L9SQZ3_9EURO</name>
<evidence type="ECO:0000259" key="4">
    <source>
        <dbReference type="PROSITE" id="PS51673"/>
    </source>
</evidence>
<evidence type="ECO:0000313" key="5">
    <source>
        <dbReference type="EMBL" id="OJJ49578.1"/>
    </source>
</evidence>
<sequence>MASTKSGGEHRLSFAKIAAMPPPPKMQPSVTPDRNSSDAVDQGLPHLELHAPKAALSAQDGLGTAPQEDTSSIAREINGLERAVESVQLEGAKDQEESESSVEPQANGILKREQSFDDDRTHLSNSSTKPTSFDSKSMASVTTFAMDEKDSLRPDDSASVQAVDEEESLSGPASGAPNSLIGSESGARPYRDQFRDGTVQRGVLLPGSGRGFNDGLAPQNLIVPADSISNNFIVQNPEFPAGRSLHGFPLEPDEKLLEAMKSPKDRLLILQLEEKIRHFIQDSNEQSLELPPSNGFGRLLAHKLGDYYHLTHFVDNNVTSVRLHRTPFCRLPTPLSVLHASTNTTPPPMVPTMKIMRRNGQNGERSFTDGSTAASSSAPSKATSEDGESGNDGEPTGSSAGATPAKDRMTLTREEREAKYQEARERIFRDFPESKPGEITSGEQSANMSRSSSTSGRKKTYRQKTPHDDSFEARSQFNAYYPGMHYANGPNSYNVAVNDGSYPQQPPYMVGPGVSAPGMSYAQNGQQNVMYPGPMNMNTVPQYQMAASPQMSQNVPWQGGNLPQQSPYTGYASMNQSPVMIGQQSSTKSSPAMSNYALPNPVPYQSQGPTWPSPPYQGNFPSSAHRNHPPVHWPNYPSHAVAPSTASYSYAQFPGQTMNPGMPNHAGSHQAANFGRSPFNPQTRSFVPGGVPPTRHLGKHMQPGVIPYHNGQSQWTGYPDPGMKPMEPMMAAGYNAGRPGPPGNRDSIAKWGTPSHLPPKPPPSEVPSEFEMKHRSRATPSVPYANNTTAVAKNGPLVVSGGVNLPKPA</sequence>
<evidence type="ECO:0000256" key="2">
    <source>
        <dbReference type="SAM" id="MobiDB-lite"/>
    </source>
</evidence>
<feature type="region of interest" description="Disordered" evidence="2">
    <location>
        <begin position="360"/>
        <end position="470"/>
    </location>
</feature>
<dbReference type="EMBL" id="KV878337">
    <property type="protein sequence ID" value="OJJ49578.1"/>
    <property type="molecule type" value="Genomic_DNA"/>
</dbReference>
<feature type="compositionally biased region" description="Polar residues" evidence="2">
    <location>
        <begin position="123"/>
        <end position="143"/>
    </location>
</feature>
<proteinExistence type="predicted"/>
<accession>A0A1L9SQZ3</accession>
<dbReference type="Proteomes" id="UP000184188">
    <property type="component" value="Unassembled WGS sequence"/>
</dbReference>
<dbReference type="InterPro" id="IPR024771">
    <property type="entry name" value="SUZ"/>
</dbReference>
<feature type="compositionally biased region" description="Basic and acidic residues" evidence="2">
    <location>
        <begin position="110"/>
        <end position="122"/>
    </location>
</feature>
<keyword evidence="1" id="KW-0597">Phosphoprotein</keyword>
<feature type="region of interest" description="Disordered" evidence="2">
    <location>
        <begin position="733"/>
        <end position="789"/>
    </location>
</feature>
<feature type="compositionally biased region" description="Basic and acidic residues" evidence="2">
    <location>
        <begin position="146"/>
        <end position="156"/>
    </location>
</feature>
<dbReference type="SUPFAM" id="SSF82708">
    <property type="entry name" value="R3H domain"/>
    <property type="match status" value="1"/>
</dbReference>
<dbReference type="CDD" id="cd02642">
    <property type="entry name" value="R3H_encore_like"/>
    <property type="match status" value="1"/>
</dbReference>
<dbReference type="AlphaFoldDB" id="A0A1L9SQZ3"/>
<dbReference type="Pfam" id="PF12752">
    <property type="entry name" value="SUZ"/>
    <property type="match status" value="1"/>
</dbReference>
<dbReference type="VEuPathDB" id="FungiDB:ASPZODRAFT_59221"/>
<dbReference type="Gene3D" id="3.30.1370.50">
    <property type="entry name" value="R3H-like domain"/>
    <property type="match status" value="1"/>
</dbReference>
<feature type="compositionally biased region" description="Pro residues" evidence="2">
    <location>
        <begin position="756"/>
        <end position="765"/>
    </location>
</feature>
<evidence type="ECO:0000259" key="3">
    <source>
        <dbReference type="PROSITE" id="PS51061"/>
    </source>
</evidence>
<organism evidence="5 6">
    <name type="scientific">Penicilliopsis zonata CBS 506.65</name>
    <dbReference type="NCBI Taxonomy" id="1073090"/>
    <lineage>
        <taxon>Eukaryota</taxon>
        <taxon>Fungi</taxon>
        <taxon>Dikarya</taxon>
        <taxon>Ascomycota</taxon>
        <taxon>Pezizomycotina</taxon>
        <taxon>Eurotiomycetes</taxon>
        <taxon>Eurotiomycetidae</taxon>
        <taxon>Eurotiales</taxon>
        <taxon>Aspergillaceae</taxon>
        <taxon>Penicilliopsis</taxon>
    </lineage>
</organism>
<dbReference type="PANTHER" id="PTHR15672:SF8">
    <property type="entry name" value="PROTEIN ENCORE"/>
    <property type="match status" value="1"/>
</dbReference>
<keyword evidence="6" id="KW-1185">Reference proteome</keyword>
<reference evidence="6" key="1">
    <citation type="journal article" date="2017" name="Genome Biol.">
        <title>Comparative genomics reveals high biological diversity and specific adaptations in the industrially and medically important fungal genus Aspergillus.</title>
        <authorList>
            <person name="de Vries R.P."/>
            <person name="Riley R."/>
            <person name="Wiebenga A."/>
            <person name="Aguilar-Osorio G."/>
            <person name="Amillis S."/>
            <person name="Uchima C.A."/>
            <person name="Anderluh G."/>
            <person name="Asadollahi M."/>
            <person name="Askin M."/>
            <person name="Barry K."/>
            <person name="Battaglia E."/>
            <person name="Bayram O."/>
            <person name="Benocci T."/>
            <person name="Braus-Stromeyer S.A."/>
            <person name="Caldana C."/>
            <person name="Canovas D."/>
            <person name="Cerqueira G.C."/>
            <person name="Chen F."/>
            <person name="Chen W."/>
            <person name="Choi C."/>
            <person name="Clum A."/>
            <person name="Dos Santos R.A."/>
            <person name="Damasio A.R."/>
            <person name="Diallinas G."/>
            <person name="Emri T."/>
            <person name="Fekete E."/>
            <person name="Flipphi M."/>
            <person name="Freyberg S."/>
            <person name="Gallo A."/>
            <person name="Gournas C."/>
            <person name="Habgood R."/>
            <person name="Hainaut M."/>
            <person name="Harispe M.L."/>
            <person name="Henrissat B."/>
            <person name="Hilden K.S."/>
            <person name="Hope R."/>
            <person name="Hossain A."/>
            <person name="Karabika E."/>
            <person name="Karaffa L."/>
            <person name="Karanyi Z."/>
            <person name="Krasevec N."/>
            <person name="Kuo A."/>
            <person name="Kusch H."/>
            <person name="LaButti K."/>
            <person name="Lagendijk E.L."/>
            <person name="Lapidus A."/>
            <person name="Levasseur A."/>
            <person name="Lindquist E."/>
            <person name="Lipzen A."/>
            <person name="Logrieco A.F."/>
            <person name="MacCabe A."/>
            <person name="Maekelae M.R."/>
            <person name="Malavazi I."/>
            <person name="Melin P."/>
            <person name="Meyer V."/>
            <person name="Mielnichuk N."/>
            <person name="Miskei M."/>
            <person name="Molnar A.P."/>
            <person name="Mule G."/>
            <person name="Ngan C.Y."/>
            <person name="Orejas M."/>
            <person name="Orosz E."/>
            <person name="Ouedraogo J.P."/>
            <person name="Overkamp K.M."/>
            <person name="Park H.-S."/>
            <person name="Perrone G."/>
            <person name="Piumi F."/>
            <person name="Punt P.J."/>
            <person name="Ram A.F."/>
            <person name="Ramon A."/>
            <person name="Rauscher S."/>
            <person name="Record E."/>
            <person name="Riano-Pachon D.M."/>
            <person name="Robert V."/>
            <person name="Roehrig J."/>
            <person name="Ruller R."/>
            <person name="Salamov A."/>
            <person name="Salih N.S."/>
            <person name="Samson R.A."/>
            <person name="Sandor E."/>
            <person name="Sanguinetti M."/>
            <person name="Schuetze T."/>
            <person name="Sepcic K."/>
            <person name="Shelest E."/>
            <person name="Sherlock G."/>
            <person name="Sophianopoulou V."/>
            <person name="Squina F.M."/>
            <person name="Sun H."/>
            <person name="Susca A."/>
            <person name="Todd R.B."/>
            <person name="Tsang A."/>
            <person name="Unkles S.E."/>
            <person name="van de Wiele N."/>
            <person name="van Rossen-Uffink D."/>
            <person name="Oliveira J.V."/>
            <person name="Vesth T.C."/>
            <person name="Visser J."/>
            <person name="Yu J.-H."/>
            <person name="Zhou M."/>
            <person name="Andersen M.R."/>
            <person name="Archer D.B."/>
            <person name="Baker S.E."/>
            <person name="Benoit I."/>
            <person name="Brakhage A.A."/>
            <person name="Braus G.H."/>
            <person name="Fischer R."/>
            <person name="Frisvad J.C."/>
            <person name="Goldman G.H."/>
            <person name="Houbraken J."/>
            <person name="Oakley B."/>
            <person name="Pocsi I."/>
            <person name="Scazzocchio C."/>
            <person name="Seiboth B."/>
            <person name="vanKuyk P.A."/>
            <person name="Wortman J."/>
            <person name="Dyer P.S."/>
            <person name="Grigoriev I.V."/>
        </authorList>
    </citation>
    <scope>NUCLEOTIDE SEQUENCE [LARGE SCALE GENOMIC DNA]</scope>
    <source>
        <strain evidence="6">CBS 506.65</strain>
    </source>
</reference>
<dbReference type="PANTHER" id="PTHR15672">
    <property type="entry name" value="CAMP-REGULATED PHOSPHOPROTEIN 21 RELATED R3H DOMAIN CONTAINING PROTEIN"/>
    <property type="match status" value="1"/>
</dbReference>
<dbReference type="PROSITE" id="PS51673">
    <property type="entry name" value="SUZ"/>
    <property type="match status" value="1"/>
</dbReference>
<evidence type="ECO:0000256" key="1">
    <source>
        <dbReference type="ARBA" id="ARBA00022553"/>
    </source>
</evidence>
<feature type="domain" description="SUZ" evidence="4">
    <location>
        <begin position="330"/>
        <end position="432"/>
    </location>
</feature>
<dbReference type="PROSITE" id="PS51061">
    <property type="entry name" value="R3H"/>
    <property type="match status" value="1"/>
</dbReference>
<feature type="region of interest" description="Disordered" evidence="2">
    <location>
        <begin position="1"/>
        <end position="190"/>
    </location>
</feature>
<dbReference type="STRING" id="1073090.A0A1L9SQZ3"/>
<dbReference type="GO" id="GO:0006012">
    <property type="term" value="P:galactose metabolic process"/>
    <property type="evidence" value="ECO:0007669"/>
    <property type="project" value="TreeGrafter"/>
</dbReference>
<evidence type="ECO:0008006" key="7">
    <source>
        <dbReference type="Google" id="ProtNLM"/>
    </source>
</evidence>
<dbReference type="InterPro" id="IPR001374">
    <property type="entry name" value="R3H_dom"/>
</dbReference>
<dbReference type="InterPro" id="IPR036867">
    <property type="entry name" value="R3H_dom_sf"/>
</dbReference>